<evidence type="ECO:0000313" key="1">
    <source>
        <dbReference type="Ensembl" id="ENSPKIP00000040504.1"/>
    </source>
</evidence>
<dbReference type="PANTHER" id="PTHR12199">
    <property type="entry name" value="INTERPHOTORECEPTOR MATRIX PROTEOGLYCAN"/>
    <property type="match status" value="1"/>
</dbReference>
<dbReference type="AlphaFoldDB" id="A0A3B3TCM0"/>
<dbReference type="STRING" id="1676925.ENSPKIP00000040504"/>
<proteinExistence type="predicted"/>
<dbReference type="GO" id="GO:0007601">
    <property type="term" value="P:visual perception"/>
    <property type="evidence" value="ECO:0007669"/>
    <property type="project" value="InterPro"/>
</dbReference>
<accession>A0A3B3TCM0</accession>
<dbReference type="InterPro" id="IPR039861">
    <property type="entry name" value="IMPG"/>
</dbReference>
<dbReference type="PANTHER" id="PTHR12199:SF3">
    <property type="entry name" value="INTERPHOTORECEPTOR MATRIX PROTEOGLYCAN 1"/>
    <property type="match status" value="1"/>
</dbReference>
<protein>
    <submittedName>
        <fullName evidence="1">Uncharacterized protein</fullName>
    </submittedName>
</protein>
<name>A0A3B3TCM0_9TELE</name>
<reference evidence="1" key="1">
    <citation type="submission" date="2025-08" db="UniProtKB">
        <authorList>
            <consortium name="Ensembl"/>
        </authorList>
    </citation>
    <scope>IDENTIFICATION</scope>
</reference>
<dbReference type="GeneTree" id="ENSGT00530000063503"/>
<evidence type="ECO:0000313" key="2">
    <source>
        <dbReference type="Proteomes" id="UP000261540"/>
    </source>
</evidence>
<keyword evidence="2" id="KW-1185">Reference proteome</keyword>
<dbReference type="Ensembl" id="ENSPKIT00000021526.1">
    <property type="protein sequence ID" value="ENSPKIP00000040504.1"/>
    <property type="gene ID" value="ENSPKIG00000017447.1"/>
</dbReference>
<organism evidence="1 2">
    <name type="scientific">Paramormyrops kingsleyae</name>
    <dbReference type="NCBI Taxonomy" id="1676925"/>
    <lineage>
        <taxon>Eukaryota</taxon>
        <taxon>Metazoa</taxon>
        <taxon>Chordata</taxon>
        <taxon>Craniata</taxon>
        <taxon>Vertebrata</taxon>
        <taxon>Euteleostomi</taxon>
        <taxon>Actinopterygii</taxon>
        <taxon>Neopterygii</taxon>
        <taxon>Teleostei</taxon>
        <taxon>Osteoglossocephala</taxon>
        <taxon>Osteoglossomorpha</taxon>
        <taxon>Osteoglossiformes</taxon>
        <taxon>Mormyridae</taxon>
        <taxon>Paramormyrops</taxon>
    </lineage>
</organism>
<reference evidence="1" key="2">
    <citation type="submission" date="2025-09" db="UniProtKB">
        <authorList>
            <consortium name="Ensembl"/>
        </authorList>
    </citation>
    <scope>IDENTIFICATION</scope>
</reference>
<sequence length="122" mass="14240">MTVYTAVCLLPVCQEAIWEAFRIFFDRIPSTAEYQRWVHSCQFESLSIADLTRNFSNSQEHIDMVYRVSSHPIWVNELKHIVVSVIRTEVKNQPLTFVQTNHTYVHTHDAFCQLVGGWVTIL</sequence>
<dbReference type="Proteomes" id="UP000261540">
    <property type="component" value="Unplaced"/>
</dbReference>